<dbReference type="GO" id="GO:0046856">
    <property type="term" value="P:phosphatidylinositol dephosphorylation"/>
    <property type="evidence" value="ECO:0007669"/>
    <property type="project" value="InterPro"/>
</dbReference>
<comment type="caution">
    <text evidence="4">The sequence shown here is derived from an EMBL/GenBank/DDBJ whole genome shotgun (WGS) entry which is preliminary data.</text>
</comment>
<dbReference type="Gene3D" id="3.60.10.10">
    <property type="entry name" value="Endonuclease/exonuclease/phosphatase"/>
    <property type="match status" value="1"/>
</dbReference>
<dbReference type="EMBL" id="CAJNOJ010000130">
    <property type="protein sequence ID" value="CAF1170962.1"/>
    <property type="molecule type" value="Genomic_DNA"/>
</dbReference>
<dbReference type="InterPro" id="IPR053321">
    <property type="entry name" value="IPP-5-Phosphatase_Type_IV"/>
</dbReference>
<feature type="domain" description="Inositol polyphosphate-related phosphatase" evidence="2">
    <location>
        <begin position="111"/>
        <end position="459"/>
    </location>
</feature>
<evidence type="ECO:0000256" key="1">
    <source>
        <dbReference type="SAM" id="MobiDB-lite"/>
    </source>
</evidence>
<dbReference type="OrthoDB" id="2248459at2759"/>
<dbReference type="PANTHER" id="PTHR47039:SF1">
    <property type="entry name" value="INOSITOL POLYPHOSPHATE 5-PHOSPHATASE E"/>
    <property type="match status" value="1"/>
</dbReference>
<proteinExistence type="predicted"/>
<dbReference type="EMBL" id="CAJNOR010005130">
    <property type="protein sequence ID" value="CAF1547155.1"/>
    <property type="molecule type" value="Genomic_DNA"/>
</dbReference>
<sequence length="510" mass="57454">MTDDSEESPSTQRRPSSVPPLSSLAEEESTPTIAALLNAIPVLEPVTASATDTPSTRSRRRSSVSILHTLVTSSILLPTHDARKRNFLVGSSRQMPDNAANDLSACFPNGRLLTVMMATWNTGEASNLYEQNYTPAAKQQTEMRERMLEDLQDILLPTFVDYVSDVIIMCTQEVSVAKKPIDWEVLLQEVIGPTHVLFHSVHFGTLSLCIFLRRDLIWYCTEPEDDIVKFRAVGPMRTKASLAVTFNLFGTSFMIINSHFEAGENVEGRANRKLNFQNTKTKITIPHEFLQRTGILNKHPLTISRVDSLKRAESSSSLDSGLSPSADMTKACDFVFWAGDLNFRVNMPHKDAVELCKEKKYDALLLHDEFLDADQNHSNAFNDFQEAKIEFAPTYKYDLRSGNDSYAKNRTPSYTDRILYRVKPTSQIECTEYRSVENVRHSDHKPVVAHFRVKLKPGLHTGNLSYGKFNHEVYRRGCEQRARHHTLGVGVRGNAKRRTGAARSSVCVVQ</sequence>
<evidence type="ECO:0000313" key="5">
    <source>
        <dbReference type="Proteomes" id="UP000663828"/>
    </source>
</evidence>
<dbReference type="Pfam" id="PF22669">
    <property type="entry name" value="Exo_endo_phos2"/>
    <property type="match status" value="1"/>
</dbReference>
<keyword evidence="5" id="KW-1185">Reference proteome</keyword>
<gene>
    <name evidence="3" type="ORF">EDS130_LOCUS23685</name>
    <name evidence="4" type="ORF">XAT740_LOCUS42605</name>
</gene>
<evidence type="ECO:0000259" key="2">
    <source>
        <dbReference type="SMART" id="SM00128"/>
    </source>
</evidence>
<dbReference type="AlphaFoldDB" id="A0A815WQB8"/>
<dbReference type="SUPFAM" id="SSF56219">
    <property type="entry name" value="DNase I-like"/>
    <property type="match status" value="1"/>
</dbReference>
<evidence type="ECO:0000313" key="3">
    <source>
        <dbReference type="EMBL" id="CAF1170962.1"/>
    </source>
</evidence>
<dbReference type="Proteomes" id="UP000663852">
    <property type="component" value="Unassembled WGS sequence"/>
</dbReference>
<evidence type="ECO:0000313" key="4">
    <source>
        <dbReference type="EMBL" id="CAF1547155.1"/>
    </source>
</evidence>
<reference evidence="4" key="1">
    <citation type="submission" date="2021-02" db="EMBL/GenBank/DDBJ databases">
        <authorList>
            <person name="Nowell W R."/>
        </authorList>
    </citation>
    <scope>NUCLEOTIDE SEQUENCE</scope>
</reference>
<organism evidence="4 5">
    <name type="scientific">Adineta ricciae</name>
    <name type="common">Rotifer</name>
    <dbReference type="NCBI Taxonomy" id="249248"/>
    <lineage>
        <taxon>Eukaryota</taxon>
        <taxon>Metazoa</taxon>
        <taxon>Spiralia</taxon>
        <taxon>Gnathifera</taxon>
        <taxon>Rotifera</taxon>
        <taxon>Eurotatoria</taxon>
        <taxon>Bdelloidea</taxon>
        <taxon>Adinetida</taxon>
        <taxon>Adinetidae</taxon>
        <taxon>Adineta</taxon>
    </lineage>
</organism>
<protein>
    <recommendedName>
        <fullName evidence="2">Inositol polyphosphate-related phosphatase domain-containing protein</fullName>
    </recommendedName>
</protein>
<accession>A0A815WQB8</accession>
<dbReference type="PANTHER" id="PTHR47039">
    <property type="entry name" value="INOSITOL POLYPHOSPHATE 5-PHOSPHATASE E"/>
    <property type="match status" value="1"/>
</dbReference>
<dbReference type="SMART" id="SM00128">
    <property type="entry name" value="IPPc"/>
    <property type="match status" value="1"/>
</dbReference>
<feature type="compositionally biased region" description="Low complexity" evidence="1">
    <location>
        <begin position="15"/>
        <end position="24"/>
    </location>
</feature>
<dbReference type="GO" id="GO:0016791">
    <property type="term" value="F:phosphatase activity"/>
    <property type="evidence" value="ECO:0007669"/>
    <property type="project" value="InterPro"/>
</dbReference>
<name>A0A815WQB8_ADIRI</name>
<dbReference type="Proteomes" id="UP000663828">
    <property type="component" value="Unassembled WGS sequence"/>
</dbReference>
<dbReference type="InterPro" id="IPR000300">
    <property type="entry name" value="IPPc"/>
</dbReference>
<feature type="region of interest" description="Disordered" evidence="1">
    <location>
        <begin position="1"/>
        <end position="29"/>
    </location>
</feature>
<dbReference type="InterPro" id="IPR036691">
    <property type="entry name" value="Endo/exonu/phosph_ase_sf"/>
</dbReference>